<dbReference type="STRING" id="1028.SAMN05661096_01500"/>
<keyword evidence="1" id="KW-0472">Membrane</keyword>
<feature type="transmembrane region" description="Helical" evidence="1">
    <location>
        <begin position="85"/>
        <end position="107"/>
    </location>
</feature>
<dbReference type="RefSeq" id="WP_085516426.1">
    <property type="nucleotide sequence ID" value="NZ_FXAW01000002.1"/>
</dbReference>
<feature type="transmembrane region" description="Helical" evidence="1">
    <location>
        <begin position="207"/>
        <end position="226"/>
    </location>
</feature>
<protein>
    <submittedName>
        <fullName evidence="2">Phosphate/sulfate permease</fullName>
    </submittedName>
</protein>
<organism evidence="2 3">
    <name type="scientific">Marivirga sericea</name>
    <dbReference type="NCBI Taxonomy" id="1028"/>
    <lineage>
        <taxon>Bacteria</taxon>
        <taxon>Pseudomonadati</taxon>
        <taxon>Bacteroidota</taxon>
        <taxon>Cytophagia</taxon>
        <taxon>Cytophagales</taxon>
        <taxon>Marivirgaceae</taxon>
        <taxon>Marivirga</taxon>
    </lineage>
</organism>
<feature type="transmembrane region" description="Helical" evidence="1">
    <location>
        <begin position="241"/>
        <end position="261"/>
    </location>
</feature>
<feature type="transmembrane region" description="Helical" evidence="1">
    <location>
        <begin position="345"/>
        <end position="363"/>
    </location>
</feature>
<dbReference type="AlphaFoldDB" id="A0A1X7JBF0"/>
<evidence type="ECO:0000313" key="3">
    <source>
        <dbReference type="Proteomes" id="UP000193804"/>
    </source>
</evidence>
<feature type="transmembrane region" description="Helical" evidence="1">
    <location>
        <begin position="30"/>
        <end position="48"/>
    </location>
</feature>
<dbReference type="EMBL" id="FXAW01000002">
    <property type="protein sequence ID" value="SMG24817.1"/>
    <property type="molecule type" value="Genomic_DNA"/>
</dbReference>
<feature type="transmembrane region" description="Helical" evidence="1">
    <location>
        <begin position="127"/>
        <end position="145"/>
    </location>
</feature>
<dbReference type="Proteomes" id="UP000193804">
    <property type="component" value="Unassembled WGS sequence"/>
</dbReference>
<feature type="transmembrane region" description="Helical" evidence="1">
    <location>
        <begin position="176"/>
        <end position="195"/>
    </location>
</feature>
<feature type="transmembrane region" description="Helical" evidence="1">
    <location>
        <begin position="305"/>
        <end position="324"/>
    </location>
</feature>
<sequence length="379" mass="42570">MAKKPFLKYNRNTVSEVTYKTFEIAKKEKAFITMIAIFTFICGIISPYPQIAMWVGFGLAAYSAIANDSIQTIGTFIASNSKKPWWILWLFMGLIFLATVGYSWVVFDGDVTSQRLLTKGFDKAPTSFSFLQLAAPILLLILTRFRMPVSTTFLLLSAFSTQASSIGAMLGKSLTGYLLAFVTAIFVWFIVSKFVSKYFKSKKPAKFWTPVQWIISGALWSVWVSQDAANIAVFLPRSLDIYQFIAFAGFIFIGMGLLFFLKGDKIQSIVNEKAGVTDVRAATIVDFVYAILLYYFKVISTVPISTTWVFIGLLGGREVAIAISKKRYKKRIKNIRRASKIVGRDFLYATIGLVLSVLLAIGVNKKFQDQIVNEFMNLF</sequence>
<keyword evidence="1" id="KW-0812">Transmembrane</keyword>
<accession>A0A1X7JBF0</accession>
<feature type="transmembrane region" description="Helical" evidence="1">
    <location>
        <begin position="281"/>
        <end position="299"/>
    </location>
</feature>
<dbReference type="OrthoDB" id="246859at2"/>
<keyword evidence="3" id="KW-1185">Reference proteome</keyword>
<evidence type="ECO:0000313" key="2">
    <source>
        <dbReference type="EMBL" id="SMG24817.1"/>
    </source>
</evidence>
<keyword evidence="1" id="KW-1133">Transmembrane helix</keyword>
<evidence type="ECO:0000256" key="1">
    <source>
        <dbReference type="SAM" id="Phobius"/>
    </source>
</evidence>
<reference evidence="3" key="1">
    <citation type="submission" date="2017-04" db="EMBL/GenBank/DDBJ databases">
        <authorList>
            <person name="Varghese N."/>
            <person name="Submissions S."/>
        </authorList>
    </citation>
    <scope>NUCLEOTIDE SEQUENCE [LARGE SCALE GENOMIC DNA]</scope>
    <source>
        <strain evidence="3">DSM 4125</strain>
    </source>
</reference>
<name>A0A1X7JBF0_9BACT</name>
<gene>
    <name evidence="2" type="ORF">SAMN05661096_01500</name>
</gene>
<proteinExistence type="predicted"/>